<sequence length="535" mass="59205">MNNLKHIFFASMLMASMTAAAQETYQDAKLAAPQLTGTARYVGMGGAMEALGADISTISSNPAGIGLFRKSQITLTAGVIAQTDAENYTEYNDARITFNGKKSHPTFDQVGIVWSPKNKGTNWLNLAFNYHKSADFGQILNAAGALKDVSLNKITAAKNFKEYAGWTSQDANLGGYKDNSGNYQPGLFTVPTDGGLAYAEADKYLFGQYQHGYIGTYDFNISGSLNNQVWLGLTVGLHDVHYNSNSLYSEDFVDGNIMDSFEQLKITGTGFDVKAGVIFRPVKDSPFRIGAYFNSPIFYDLTVSGDNDITISGNNDPATYEEKDGSQQPCYVKGSRGQSIDYDFRLNTPWKVGASLGHTIGNYLALGATYEYAWYDHMDNRVKDGGYYDSYWGDYYESSSSDEAMNHDTQLNLQGVSTLKLGAEIKPVDMLSIRLGYNYVSPMYKDNALRDQTFDSNGVYIASSADYTNWKATNRFTLGVGFNYQNLAIDVAYQYSSQKGDFYPFESFTDMGCSVNATKVDNKRHQLLMTVGYRF</sequence>
<evidence type="ECO:0000256" key="2">
    <source>
        <dbReference type="ARBA" id="ARBA00008163"/>
    </source>
</evidence>
<protein>
    <submittedName>
        <fullName evidence="9">Hemin receptor</fullName>
    </submittedName>
</protein>
<evidence type="ECO:0000256" key="7">
    <source>
        <dbReference type="ARBA" id="ARBA00023237"/>
    </source>
</evidence>
<dbReference type="EMBL" id="QRIN01000038">
    <property type="protein sequence ID" value="RHG64900.1"/>
    <property type="molecule type" value="Genomic_DNA"/>
</dbReference>
<dbReference type="PANTHER" id="PTHR35093">
    <property type="entry name" value="OUTER MEMBRANE PROTEIN NMB0088-RELATED"/>
    <property type="match status" value="1"/>
</dbReference>
<dbReference type="SUPFAM" id="SSF56935">
    <property type="entry name" value="Porins"/>
    <property type="match status" value="1"/>
</dbReference>
<dbReference type="RefSeq" id="WP_118201065.1">
    <property type="nucleotide sequence ID" value="NZ_JBALKP010000047.1"/>
</dbReference>
<evidence type="ECO:0000256" key="6">
    <source>
        <dbReference type="ARBA" id="ARBA00023136"/>
    </source>
</evidence>
<dbReference type="GO" id="GO:0015483">
    <property type="term" value="F:long-chain fatty acid transporting porin activity"/>
    <property type="evidence" value="ECO:0007669"/>
    <property type="project" value="TreeGrafter"/>
</dbReference>
<keyword evidence="3" id="KW-1134">Transmembrane beta strand</keyword>
<dbReference type="InterPro" id="IPR005017">
    <property type="entry name" value="OMPP1/FadL/TodX"/>
</dbReference>
<feature type="chain" id="PRO_5043187797" evidence="8">
    <location>
        <begin position="22"/>
        <end position="535"/>
    </location>
</feature>
<evidence type="ECO:0000256" key="3">
    <source>
        <dbReference type="ARBA" id="ARBA00022452"/>
    </source>
</evidence>
<comment type="subcellular location">
    <subcellularLocation>
        <location evidence="1">Cell outer membrane</location>
        <topology evidence="1">Multi-pass membrane protein</topology>
    </subcellularLocation>
</comment>
<keyword evidence="7" id="KW-0998">Cell outer membrane</keyword>
<dbReference type="PANTHER" id="PTHR35093:SF8">
    <property type="entry name" value="OUTER MEMBRANE PROTEIN NMB0088-RELATED"/>
    <property type="match status" value="1"/>
</dbReference>
<keyword evidence="5 8" id="KW-0732">Signal</keyword>
<feature type="signal peptide" evidence="8">
    <location>
        <begin position="1"/>
        <end position="21"/>
    </location>
</feature>
<accession>A0A3R6H565</accession>
<dbReference type="GO" id="GO:0009279">
    <property type="term" value="C:cell outer membrane"/>
    <property type="evidence" value="ECO:0007669"/>
    <property type="project" value="UniProtKB-SubCell"/>
</dbReference>
<name>A0A3R6H565_9BACT</name>
<reference evidence="9 10" key="1">
    <citation type="submission" date="2018-08" db="EMBL/GenBank/DDBJ databases">
        <title>A genome reference for cultivated species of the human gut microbiota.</title>
        <authorList>
            <person name="Zou Y."/>
            <person name="Xue W."/>
            <person name="Luo G."/>
        </authorList>
    </citation>
    <scope>NUCLEOTIDE SEQUENCE [LARGE SCALE GENOMIC DNA]</scope>
    <source>
        <strain evidence="9 10">AM22-1</strain>
    </source>
</reference>
<organism evidence="9 10">
    <name type="scientific">Segatella copri</name>
    <dbReference type="NCBI Taxonomy" id="165179"/>
    <lineage>
        <taxon>Bacteria</taxon>
        <taxon>Pseudomonadati</taxon>
        <taxon>Bacteroidota</taxon>
        <taxon>Bacteroidia</taxon>
        <taxon>Bacteroidales</taxon>
        <taxon>Prevotellaceae</taxon>
        <taxon>Segatella</taxon>
    </lineage>
</organism>
<comment type="caution">
    <text evidence="9">The sequence shown here is derived from an EMBL/GenBank/DDBJ whole genome shotgun (WGS) entry which is preliminary data.</text>
</comment>
<dbReference type="Gene3D" id="2.40.160.60">
    <property type="entry name" value="Outer membrane protein transport protein (OMPP1/FadL/TodX)"/>
    <property type="match status" value="1"/>
</dbReference>
<proteinExistence type="inferred from homology"/>
<keyword evidence="4" id="KW-0812">Transmembrane</keyword>
<evidence type="ECO:0000313" key="9">
    <source>
        <dbReference type="EMBL" id="RHG64900.1"/>
    </source>
</evidence>
<comment type="similarity">
    <text evidence="2">Belongs to the OmpP1/FadL family.</text>
</comment>
<evidence type="ECO:0000256" key="8">
    <source>
        <dbReference type="SAM" id="SignalP"/>
    </source>
</evidence>
<evidence type="ECO:0000313" key="10">
    <source>
        <dbReference type="Proteomes" id="UP000286501"/>
    </source>
</evidence>
<dbReference type="Proteomes" id="UP000286501">
    <property type="component" value="Unassembled WGS sequence"/>
</dbReference>
<keyword evidence="9" id="KW-0675">Receptor</keyword>
<evidence type="ECO:0000256" key="4">
    <source>
        <dbReference type="ARBA" id="ARBA00022692"/>
    </source>
</evidence>
<evidence type="ECO:0000256" key="5">
    <source>
        <dbReference type="ARBA" id="ARBA00022729"/>
    </source>
</evidence>
<keyword evidence="6" id="KW-0472">Membrane</keyword>
<dbReference type="AlphaFoldDB" id="A0A3R6H565"/>
<gene>
    <name evidence="9" type="ORF">DW250_09675</name>
</gene>
<evidence type="ECO:0000256" key="1">
    <source>
        <dbReference type="ARBA" id="ARBA00004571"/>
    </source>
</evidence>